<dbReference type="Gene3D" id="1.20.1720.10">
    <property type="entry name" value="Multidrug resistance protein D"/>
    <property type="match status" value="1"/>
</dbReference>
<evidence type="ECO:0000256" key="3">
    <source>
        <dbReference type="ARBA" id="ARBA00022692"/>
    </source>
</evidence>
<dbReference type="SUPFAM" id="SSF103473">
    <property type="entry name" value="MFS general substrate transporter"/>
    <property type="match status" value="1"/>
</dbReference>
<keyword evidence="4 6" id="KW-1133">Transmembrane helix</keyword>
<proteinExistence type="predicted"/>
<feature type="transmembrane region" description="Helical" evidence="6">
    <location>
        <begin position="453"/>
        <end position="472"/>
    </location>
</feature>
<dbReference type="PROSITE" id="PS50850">
    <property type="entry name" value="MFS"/>
    <property type="match status" value="1"/>
</dbReference>
<dbReference type="InterPro" id="IPR036259">
    <property type="entry name" value="MFS_trans_sf"/>
</dbReference>
<evidence type="ECO:0000313" key="9">
    <source>
        <dbReference type="Proteomes" id="UP001218362"/>
    </source>
</evidence>
<dbReference type="GO" id="GO:0022857">
    <property type="term" value="F:transmembrane transporter activity"/>
    <property type="evidence" value="ECO:0007669"/>
    <property type="project" value="InterPro"/>
</dbReference>
<sequence length="475" mass="48892">MEGPTLDNLGDNPVPSTDRAAGWRELGSAHLLPKLLIILLGVWMNAADALVTATIQPSVAADLGGYAAFSWAVAGFLIGSVVAGASSGRVAEIFGLGRAAAFAGVVFAVGCLMSAWAPEIWTFLGGRLVQGIGSGWFSGFGMVAIAQLFPERQIARVFAIIAATWGVATLLGPMVGGLFAEAGNWRAVFWIFLAQAALYAVLAPILFRKAHMESEHNSVPLPQLLAVAVGISMIALADLAEAQVGSLALIFGGFAVMTLVFAIDAKAKVRLLPHRAGDPRTVVGAGYLSIFAAAGASMPFTIYAPPIFQQLKAYSPLQAGYVVASLALTWTVVAMSISHVVSGKEGPWIRRGTALIALAAVAQALTVPTLALAWVIPSGALMGAGFGMSTSLTNRVLLRSLLKEDQAIGSAALMTTRQIGGAVGAALAGVIANMIGFAHGITDVTARGAAGNVFYAAIPMAVLGALGALAMTRKR</sequence>
<evidence type="ECO:0000259" key="7">
    <source>
        <dbReference type="PROSITE" id="PS50850"/>
    </source>
</evidence>
<feature type="transmembrane region" description="Helical" evidence="6">
    <location>
        <begin position="128"/>
        <end position="150"/>
    </location>
</feature>
<dbReference type="EMBL" id="CP119316">
    <property type="protein sequence ID" value="WEK45836.1"/>
    <property type="molecule type" value="Genomic_DNA"/>
</dbReference>
<dbReference type="KEGG" id="acob:P0Y56_12470"/>
<feature type="transmembrane region" description="Helical" evidence="6">
    <location>
        <begin position="353"/>
        <end position="374"/>
    </location>
</feature>
<dbReference type="InterPro" id="IPR011701">
    <property type="entry name" value="MFS"/>
</dbReference>
<name>A0AAJ6BNC0_9SPHN</name>
<dbReference type="Proteomes" id="UP001218362">
    <property type="component" value="Chromosome"/>
</dbReference>
<comment type="subcellular location">
    <subcellularLocation>
        <location evidence="1">Endomembrane system</location>
        <topology evidence="1">Multi-pass membrane protein</topology>
    </subcellularLocation>
</comment>
<keyword evidence="5 6" id="KW-0472">Membrane</keyword>
<dbReference type="GO" id="GO:0005886">
    <property type="term" value="C:plasma membrane"/>
    <property type="evidence" value="ECO:0007669"/>
    <property type="project" value="TreeGrafter"/>
</dbReference>
<evidence type="ECO:0000313" key="8">
    <source>
        <dbReference type="EMBL" id="WEK45836.1"/>
    </source>
</evidence>
<feature type="transmembrane region" description="Helical" evidence="6">
    <location>
        <begin position="243"/>
        <end position="263"/>
    </location>
</feature>
<reference evidence="8" key="1">
    <citation type="submission" date="2023-03" db="EMBL/GenBank/DDBJ databases">
        <title>Andean soil-derived lignocellulolytic bacterial consortium as a source of novel taxa and putative plastic-active enzymes.</title>
        <authorList>
            <person name="Diaz-Garcia L."/>
            <person name="Chuvochina M."/>
            <person name="Feuerriegel G."/>
            <person name="Bunk B."/>
            <person name="Sproer C."/>
            <person name="Streit W.R."/>
            <person name="Rodriguez L.M."/>
            <person name="Overmann J."/>
            <person name="Jimenez D.J."/>
        </authorList>
    </citation>
    <scope>NUCLEOTIDE SEQUENCE</scope>
    <source>
        <strain evidence="8">MAG 26</strain>
    </source>
</reference>
<feature type="transmembrane region" description="Helical" evidence="6">
    <location>
        <begin position="380"/>
        <end position="398"/>
    </location>
</feature>
<accession>A0AAJ6BNC0</accession>
<feature type="domain" description="Major facilitator superfamily (MFS) profile" evidence="7">
    <location>
        <begin position="34"/>
        <end position="475"/>
    </location>
</feature>
<organism evidence="8 9">
    <name type="scientific">Candidatus Andeanibacterium colombiense</name>
    <dbReference type="NCBI Taxonomy" id="3121345"/>
    <lineage>
        <taxon>Bacteria</taxon>
        <taxon>Pseudomonadati</taxon>
        <taxon>Pseudomonadota</taxon>
        <taxon>Alphaproteobacteria</taxon>
        <taxon>Sphingomonadales</taxon>
        <taxon>Sphingomonadaceae</taxon>
        <taxon>Candidatus Andeanibacterium</taxon>
    </lineage>
</organism>
<evidence type="ECO:0000256" key="5">
    <source>
        <dbReference type="ARBA" id="ARBA00023136"/>
    </source>
</evidence>
<feature type="transmembrane region" description="Helical" evidence="6">
    <location>
        <begin position="219"/>
        <end position="237"/>
    </location>
</feature>
<keyword evidence="2" id="KW-0813">Transport</keyword>
<evidence type="ECO:0000256" key="4">
    <source>
        <dbReference type="ARBA" id="ARBA00022989"/>
    </source>
</evidence>
<feature type="transmembrane region" description="Helical" evidence="6">
    <location>
        <begin position="284"/>
        <end position="308"/>
    </location>
</feature>
<dbReference type="PRINTS" id="PR01036">
    <property type="entry name" value="TCRTETB"/>
</dbReference>
<dbReference type="PANTHER" id="PTHR23501">
    <property type="entry name" value="MAJOR FACILITATOR SUPERFAMILY"/>
    <property type="match status" value="1"/>
</dbReference>
<feature type="transmembrane region" description="Helical" evidence="6">
    <location>
        <begin position="157"/>
        <end position="175"/>
    </location>
</feature>
<dbReference type="PANTHER" id="PTHR23501:SF191">
    <property type="entry name" value="VACUOLAR BASIC AMINO ACID TRANSPORTER 4"/>
    <property type="match status" value="1"/>
</dbReference>
<dbReference type="AlphaFoldDB" id="A0AAJ6BNC0"/>
<keyword evidence="3 6" id="KW-0812">Transmembrane</keyword>
<protein>
    <submittedName>
        <fullName evidence="8">MFS transporter</fullName>
    </submittedName>
</protein>
<dbReference type="InterPro" id="IPR020846">
    <property type="entry name" value="MFS_dom"/>
</dbReference>
<dbReference type="Pfam" id="PF07690">
    <property type="entry name" value="MFS_1"/>
    <property type="match status" value="1"/>
</dbReference>
<feature type="transmembrane region" description="Helical" evidence="6">
    <location>
        <begin position="96"/>
        <end position="116"/>
    </location>
</feature>
<evidence type="ECO:0000256" key="2">
    <source>
        <dbReference type="ARBA" id="ARBA00022448"/>
    </source>
</evidence>
<feature type="transmembrane region" description="Helical" evidence="6">
    <location>
        <begin position="187"/>
        <end position="207"/>
    </location>
</feature>
<feature type="transmembrane region" description="Helical" evidence="6">
    <location>
        <begin position="63"/>
        <end position="84"/>
    </location>
</feature>
<feature type="transmembrane region" description="Helical" evidence="6">
    <location>
        <begin position="419"/>
        <end position="441"/>
    </location>
</feature>
<evidence type="ECO:0000256" key="6">
    <source>
        <dbReference type="SAM" id="Phobius"/>
    </source>
</evidence>
<evidence type="ECO:0000256" key="1">
    <source>
        <dbReference type="ARBA" id="ARBA00004127"/>
    </source>
</evidence>
<gene>
    <name evidence="8" type="ORF">P0Y56_12470</name>
</gene>
<dbReference type="GO" id="GO:0012505">
    <property type="term" value="C:endomembrane system"/>
    <property type="evidence" value="ECO:0007669"/>
    <property type="project" value="UniProtKB-SubCell"/>
</dbReference>
<feature type="transmembrane region" description="Helical" evidence="6">
    <location>
        <begin position="320"/>
        <end position="341"/>
    </location>
</feature>
<dbReference type="Gene3D" id="1.20.1250.20">
    <property type="entry name" value="MFS general substrate transporter like domains"/>
    <property type="match status" value="1"/>
</dbReference>